<name>A0AC35GY97_9BILA</name>
<dbReference type="WBParaSite" id="PS1159_v2.g9965.t1">
    <property type="protein sequence ID" value="PS1159_v2.g9965.t1"/>
    <property type="gene ID" value="PS1159_v2.g9965"/>
</dbReference>
<evidence type="ECO:0000313" key="2">
    <source>
        <dbReference type="WBParaSite" id="PS1159_v2.g9965.t1"/>
    </source>
</evidence>
<organism evidence="1 2">
    <name type="scientific">Panagrolaimus sp. PS1159</name>
    <dbReference type="NCBI Taxonomy" id="55785"/>
    <lineage>
        <taxon>Eukaryota</taxon>
        <taxon>Metazoa</taxon>
        <taxon>Ecdysozoa</taxon>
        <taxon>Nematoda</taxon>
        <taxon>Chromadorea</taxon>
        <taxon>Rhabditida</taxon>
        <taxon>Tylenchina</taxon>
        <taxon>Panagrolaimomorpha</taxon>
        <taxon>Panagrolaimoidea</taxon>
        <taxon>Panagrolaimidae</taxon>
        <taxon>Panagrolaimus</taxon>
    </lineage>
</organism>
<protein>
    <submittedName>
        <fullName evidence="2">RING-type domain-containing protein</fullName>
    </submittedName>
</protein>
<proteinExistence type="predicted"/>
<evidence type="ECO:0000313" key="1">
    <source>
        <dbReference type="Proteomes" id="UP000887580"/>
    </source>
</evidence>
<sequence length="381" mass="44015">MIARLRLRFQNKSRDSVSPPTSPGFGKAINFQCVICFETYPTQDGFIVCKPFESRVTSPREPHKLCIDCIRGHCHAAADDMALALGGIGLRCPDPSCKNVLHFADFKFYLSPEDHERLEKRMQHECVTSASLSDLVTCSSCSLQSCVDDVYYYFTCECGRIQCRNCPRPFDEKHEGKTCEELDDEEKEGNNMESKLSEIVVRVCHRCNVQYVKQDGCNKMTCRCGATQCYICREKDITYEHFCDCETRQIHGRCRKCLKNCRLFENAEELDEQRMKEIQHGIDKVVSQYETLPIIPPPPPIPAHGRRVEKNEGYYEILVDELCSKLSLIESINEIERDALTRLKNANRQELNQIRQRCQAFRVKADERVDEIKRILRTLET</sequence>
<accession>A0AC35GY97</accession>
<reference evidence="2" key="1">
    <citation type="submission" date="2022-11" db="UniProtKB">
        <authorList>
            <consortium name="WormBaseParasite"/>
        </authorList>
    </citation>
    <scope>IDENTIFICATION</scope>
</reference>
<dbReference type="Proteomes" id="UP000887580">
    <property type="component" value="Unplaced"/>
</dbReference>